<keyword evidence="4" id="KW-1185">Reference proteome</keyword>
<dbReference type="PANTHER" id="PTHR35526">
    <property type="entry name" value="ANTI-SIGMA-F FACTOR RSBW-RELATED"/>
    <property type="match status" value="1"/>
</dbReference>
<feature type="domain" description="Histidine kinase/HSP90-like ATPase" evidence="2">
    <location>
        <begin position="7"/>
        <end position="113"/>
    </location>
</feature>
<sequence>MAWDVKFTAHPEEVGTLRRLVRHRLSAWDLDEIVDTAQLCVSELVSNVVTHVGPGTPGALALSLDGTHLRIEVHDPDARALPTLVAAHVDAEGGRGMALVEALTDRWGVRIQEDRKVTWCELATGQAPPVGRSDDPSVTRAEALLDMYATLRPPTCRYEPGLGRVGRTAAEESVIDVITDFLRWLRAHGCDADDALDRAQSRYEATLSSSRR</sequence>
<keyword evidence="1" id="KW-0808">Transferase</keyword>
<dbReference type="Pfam" id="PF13581">
    <property type="entry name" value="HATPase_c_2"/>
    <property type="match status" value="1"/>
</dbReference>
<organism evidence="3 4">
    <name type="scientific">Streptomyces pilosus</name>
    <dbReference type="NCBI Taxonomy" id="28893"/>
    <lineage>
        <taxon>Bacteria</taxon>
        <taxon>Bacillati</taxon>
        <taxon>Actinomycetota</taxon>
        <taxon>Actinomycetes</taxon>
        <taxon>Kitasatosporales</taxon>
        <taxon>Streptomycetaceae</taxon>
        <taxon>Streptomyces</taxon>
    </lineage>
</organism>
<name>A0A918BG90_9ACTN</name>
<dbReference type="GO" id="GO:0004674">
    <property type="term" value="F:protein serine/threonine kinase activity"/>
    <property type="evidence" value="ECO:0007669"/>
    <property type="project" value="UniProtKB-KW"/>
</dbReference>
<evidence type="ECO:0000313" key="4">
    <source>
        <dbReference type="Proteomes" id="UP000656732"/>
    </source>
</evidence>
<accession>A0A918BG90</accession>
<comment type="caution">
    <text evidence="3">The sequence shown here is derived from an EMBL/GenBank/DDBJ whole genome shotgun (WGS) entry which is preliminary data.</text>
</comment>
<dbReference type="CDD" id="cd16936">
    <property type="entry name" value="HATPase_RsbW-like"/>
    <property type="match status" value="1"/>
</dbReference>
<dbReference type="InterPro" id="IPR050267">
    <property type="entry name" value="Anti-sigma-factor_SerPK"/>
</dbReference>
<dbReference type="Gene3D" id="3.30.565.10">
    <property type="entry name" value="Histidine kinase-like ATPase, C-terminal domain"/>
    <property type="match status" value="1"/>
</dbReference>
<proteinExistence type="predicted"/>
<evidence type="ECO:0000256" key="1">
    <source>
        <dbReference type="ARBA" id="ARBA00022527"/>
    </source>
</evidence>
<gene>
    <name evidence="3" type="ORF">GCM10010280_10540</name>
</gene>
<keyword evidence="1" id="KW-0723">Serine/threonine-protein kinase</keyword>
<dbReference type="PANTHER" id="PTHR35526:SF3">
    <property type="entry name" value="ANTI-SIGMA-F FACTOR RSBW"/>
    <property type="match status" value="1"/>
</dbReference>
<dbReference type="Proteomes" id="UP000656732">
    <property type="component" value="Unassembled WGS sequence"/>
</dbReference>
<dbReference type="SUPFAM" id="SSF55874">
    <property type="entry name" value="ATPase domain of HSP90 chaperone/DNA topoisomerase II/histidine kinase"/>
    <property type="match status" value="1"/>
</dbReference>
<reference evidence="3" key="2">
    <citation type="submission" date="2020-09" db="EMBL/GenBank/DDBJ databases">
        <authorList>
            <person name="Sun Q."/>
            <person name="Ohkuma M."/>
        </authorList>
    </citation>
    <scope>NUCLEOTIDE SEQUENCE</scope>
    <source>
        <strain evidence="3">JCM 4403</strain>
    </source>
</reference>
<dbReference type="InterPro" id="IPR003594">
    <property type="entry name" value="HATPase_dom"/>
</dbReference>
<reference evidence="3" key="1">
    <citation type="journal article" date="2014" name="Int. J. Syst. Evol. Microbiol.">
        <title>Complete genome sequence of Corynebacterium casei LMG S-19264T (=DSM 44701T), isolated from a smear-ripened cheese.</title>
        <authorList>
            <consortium name="US DOE Joint Genome Institute (JGI-PGF)"/>
            <person name="Walter F."/>
            <person name="Albersmeier A."/>
            <person name="Kalinowski J."/>
            <person name="Ruckert C."/>
        </authorList>
    </citation>
    <scope>NUCLEOTIDE SEQUENCE</scope>
    <source>
        <strain evidence="3">JCM 4403</strain>
    </source>
</reference>
<protein>
    <recommendedName>
        <fullName evidence="2">Histidine kinase/HSP90-like ATPase domain-containing protein</fullName>
    </recommendedName>
</protein>
<dbReference type="EMBL" id="BMTU01000001">
    <property type="protein sequence ID" value="GGQ65866.1"/>
    <property type="molecule type" value="Genomic_DNA"/>
</dbReference>
<dbReference type="AlphaFoldDB" id="A0A918BG90"/>
<keyword evidence="1" id="KW-0418">Kinase</keyword>
<evidence type="ECO:0000313" key="3">
    <source>
        <dbReference type="EMBL" id="GGQ65866.1"/>
    </source>
</evidence>
<evidence type="ECO:0000259" key="2">
    <source>
        <dbReference type="Pfam" id="PF13581"/>
    </source>
</evidence>
<dbReference type="RefSeq" id="WP_189556031.1">
    <property type="nucleotide sequence ID" value="NZ_BMTE01000001.1"/>
</dbReference>
<dbReference type="InterPro" id="IPR036890">
    <property type="entry name" value="HATPase_C_sf"/>
</dbReference>